<protein>
    <submittedName>
        <fullName evidence="4">RabGAP/TBC</fullName>
    </submittedName>
</protein>
<dbReference type="EMBL" id="JMSN01000038">
    <property type="protein sequence ID" value="KDN45934.1"/>
    <property type="molecule type" value="Genomic_DNA"/>
</dbReference>
<dbReference type="RefSeq" id="XP_013243372.1">
    <property type="nucleotide sequence ID" value="XM_013387918.1"/>
</dbReference>
<proteinExistence type="predicted"/>
<dbReference type="InParanoid" id="A0A066W4E3"/>
<dbReference type="OMA" id="WWREQRG"/>
<dbReference type="FunFam" id="1.10.472.80:FF:000077">
    <property type="entry name" value="TBC1 domain family member"/>
    <property type="match status" value="1"/>
</dbReference>
<dbReference type="SMART" id="SM00164">
    <property type="entry name" value="TBC"/>
    <property type="match status" value="1"/>
</dbReference>
<dbReference type="GeneID" id="25262896"/>
<dbReference type="PANTHER" id="PTHR22957:SF502">
    <property type="entry name" value="SMALL G PROTEIN SIGNALING MODULATOR 2-RELATED"/>
    <property type="match status" value="1"/>
</dbReference>
<dbReference type="InterPro" id="IPR000195">
    <property type="entry name" value="Rab-GAP-TBC_dom"/>
</dbReference>
<dbReference type="SUPFAM" id="SSF47923">
    <property type="entry name" value="Ypt/Rab-GAP domain of gyp1p"/>
    <property type="match status" value="2"/>
</dbReference>
<feature type="region of interest" description="Disordered" evidence="2">
    <location>
        <begin position="201"/>
        <end position="221"/>
    </location>
</feature>
<dbReference type="FunCoup" id="A0A066W4E3">
    <property type="interactions" value="210"/>
</dbReference>
<dbReference type="HOGENOM" id="CLU_004457_0_1_1"/>
<evidence type="ECO:0000256" key="2">
    <source>
        <dbReference type="SAM" id="MobiDB-lite"/>
    </source>
</evidence>
<evidence type="ECO:0000313" key="4">
    <source>
        <dbReference type="EMBL" id="KDN45934.1"/>
    </source>
</evidence>
<dbReference type="Proteomes" id="UP000027361">
    <property type="component" value="Unassembled WGS sequence"/>
</dbReference>
<dbReference type="OrthoDB" id="10264062at2759"/>
<dbReference type="STRING" id="1037660.A0A066W4E3"/>
<sequence length="951" mass="102910">MMAAEMSIAAVAAMELPPQEQKQQQFEGGGDRFHLLYSKSKVYVHPTPYARDNIAGYVALLRKGSPRPMANAANIYLAYMPEALLEERDELAVFVDVELRAGNVEGVKEVFDEECILASPPPARLASSAPPSTSSASTITSSPASLYAFSFPLSELYSFTLNPPTFSHWYGTMVLSLMGGVALPTLHFHDDESQSTILGLQRASSAAQHNSNGNDATTSRSGLSGSDIALHLAAPSGPPASSALPCTWGGDELLQQLRRYAHVLRSVVQANLFLLNPSRDDVELHTTPLFDDDAIDRLVPAPSSSTFGDGNRFTSDLHVHLPSAHRGNVQSAGQDGGVSGSSIAAADAAKMEPLVLWAKSTRLSFLSSMAQLTHSARQATHQVLSHPLARPVVGHLPGPVQTFAQAGPFPLGPISDAEWGRIAQQSGTGEYDSARVYLAKWARLVAEEGERNKRKEEALTTAAAAAAASGRAGGGRGGAASGTEYGESAHEDVEIGQLGVFELLAKSADLPRPPTSRVQGSPLTLSEFDSLFDTVSGRPLHSAAAIQQRIFAHGLADLPARRAAWPFLLGVVPWHSTRAEREQLWRARAAQYWTIKRQWMEQPALLEREDVLEQRHRIRVDCLRTDRSHPVFRATPPAPATADGPPSSSGPDRQGATAAASPPPLPPPATMSASIVQEKQAGHSAATSNGNVVKLGEILLTFGMWESGKLGGYVQGMSDLCSLLYIVCAGDEVRTFWCFVALMERMAPNFYADQSGMKKLLLELQKLIAIMDPPLYAHLDKTDSLNLFFCFRWLLICFKREFPLDDLFKLWECIWSAEFASPDAPAAASSEHGKDCNGHDDGDAPRDGVSNSFSLFVALAVLESHRDSIMRYLDHFDEMLQYMNGLSGHIDVESTIARAEVLALALRVLFEQKDQAKASEGSAEDAAHGPTAIHARLTDDKEDLRALVFRT</sequence>
<feature type="region of interest" description="Disordered" evidence="2">
    <location>
        <begin position="466"/>
        <end position="488"/>
    </location>
</feature>
<accession>A0A066W4E3</accession>
<dbReference type="Pfam" id="PF00566">
    <property type="entry name" value="RabGAP-TBC"/>
    <property type="match status" value="1"/>
</dbReference>
<dbReference type="PANTHER" id="PTHR22957">
    <property type="entry name" value="TBC1 DOMAIN FAMILY MEMBER GTPASE-ACTIVATING PROTEIN"/>
    <property type="match status" value="1"/>
</dbReference>
<evidence type="ECO:0000259" key="3">
    <source>
        <dbReference type="PROSITE" id="PS50086"/>
    </source>
</evidence>
<dbReference type="Gene3D" id="1.10.472.80">
    <property type="entry name" value="Ypt/Rab-GAP domain of gyp1p, domain 3"/>
    <property type="match status" value="1"/>
</dbReference>
<feature type="compositionally biased region" description="Gly residues" evidence="2">
    <location>
        <begin position="471"/>
        <end position="480"/>
    </location>
</feature>
<keyword evidence="5" id="KW-1185">Reference proteome</keyword>
<feature type="region of interest" description="Disordered" evidence="2">
    <location>
        <begin position="629"/>
        <end position="671"/>
    </location>
</feature>
<feature type="compositionally biased region" description="Low complexity" evidence="2">
    <location>
        <begin position="640"/>
        <end position="660"/>
    </location>
</feature>
<keyword evidence="1" id="KW-0343">GTPase activation</keyword>
<gene>
    <name evidence="4" type="ORF">K437DRAFT_235465</name>
</gene>
<organism evidence="4 5">
    <name type="scientific">Tilletiaria anomala (strain ATCC 24038 / CBS 436.72 / UBC 951)</name>
    <dbReference type="NCBI Taxonomy" id="1037660"/>
    <lineage>
        <taxon>Eukaryota</taxon>
        <taxon>Fungi</taxon>
        <taxon>Dikarya</taxon>
        <taxon>Basidiomycota</taxon>
        <taxon>Ustilaginomycotina</taxon>
        <taxon>Exobasidiomycetes</taxon>
        <taxon>Georgefischeriales</taxon>
        <taxon>Tilletiariaceae</taxon>
        <taxon>Tilletiaria</taxon>
    </lineage>
</organism>
<dbReference type="PROSITE" id="PS50086">
    <property type="entry name" value="TBC_RABGAP"/>
    <property type="match status" value="1"/>
</dbReference>
<dbReference type="InterPro" id="IPR035969">
    <property type="entry name" value="Rab-GAP_TBC_sf"/>
</dbReference>
<dbReference type="GO" id="GO:0005096">
    <property type="term" value="F:GTPase activator activity"/>
    <property type="evidence" value="ECO:0007669"/>
    <property type="project" value="UniProtKB-KW"/>
</dbReference>
<feature type="domain" description="Rab-GAP TBC" evidence="3">
    <location>
        <begin position="555"/>
        <end position="818"/>
    </location>
</feature>
<reference evidence="4 5" key="1">
    <citation type="submission" date="2014-05" db="EMBL/GenBank/DDBJ databases">
        <title>Draft genome sequence of a rare smut relative, Tilletiaria anomala UBC 951.</title>
        <authorList>
            <consortium name="DOE Joint Genome Institute"/>
            <person name="Toome M."/>
            <person name="Kuo A."/>
            <person name="Henrissat B."/>
            <person name="Lipzen A."/>
            <person name="Tritt A."/>
            <person name="Yoshinaga Y."/>
            <person name="Zane M."/>
            <person name="Barry K."/>
            <person name="Grigoriev I.V."/>
            <person name="Spatafora J.W."/>
            <person name="Aimea M.C."/>
        </authorList>
    </citation>
    <scope>NUCLEOTIDE SEQUENCE [LARGE SCALE GENOMIC DNA]</scope>
    <source>
        <strain evidence="4 5">UBC 951</strain>
    </source>
</reference>
<comment type="caution">
    <text evidence="4">The sequence shown here is derived from an EMBL/GenBank/DDBJ whole genome shotgun (WGS) entry which is preliminary data.</text>
</comment>
<name>A0A066W4E3_TILAU</name>
<evidence type="ECO:0000313" key="5">
    <source>
        <dbReference type="Proteomes" id="UP000027361"/>
    </source>
</evidence>
<dbReference type="Gene3D" id="1.10.8.270">
    <property type="entry name" value="putative rabgap domain of human tbc1 domain family member 14 like domains"/>
    <property type="match status" value="1"/>
</dbReference>
<evidence type="ECO:0000256" key="1">
    <source>
        <dbReference type="ARBA" id="ARBA00022468"/>
    </source>
</evidence>
<dbReference type="AlphaFoldDB" id="A0A066W4E3"/>